<dbReference type="Proteomes" id="UP000245474">
    <property type="component" value="Unassembled WGS sequence"/>
</dbReference>
<feature type="domain" description="YknX-like C-terminal permuted SH3-like" evidence="5">
    <location>
        <begin position="334"/>
        <end position="400"/>
    </location>
</feature>
<sequence length="413" mass="44388">MRFQGIRLGRSLIGPLLLAVTVVAALVYGFWPRPVPVELAAAVRGPFTLTVTEEGRTQVRDRYVVSAPVAGFARRIAWEVGDAVTQGEVLAGLDPLPSQVLDPRSQARAEAQVAAAQATLGAARQRESAAQADAQLARRALERARALVEAGDIARERLDQAEAAWQRAEADLRSARLGVEVARFELEAARTALRYTAARPEADPEPLIQLEAPVSGRVLRVHHRSEGVVSAGEALIEVGDPRALEVAVDVLSSDAVRIEPGTRVTLDRWGGDEALDGVVRHVEPSAFTKVSALGVEEQRVKVIVDILSPPALWRNLADGYRVEVTFEVLRADDVLQVPDASLVRTGDRWAVYRVADGVATLQPVEVGQRDGVHARILKGLAAGDQVVAYPDGQVEDGVRVVARASHQPAAVSR</sequence>
<dbReference type="EMBL" id="QFFI01000025">
    <property type="protein sequence ID" value="PWG61904.1"/>
    <property type="molecule type" value="Genomic_DNA"/>
</dbReference>
<dbReference type="AlphaFoldDB" id="A0A2U2MYW6"/>
<feature type="transmembrane region" description="Helical" evidence="4">
    <location>
        <begin position="12"/>
        <end position="31"/>
    </location>
</feature>
<dbReference type="OrthoDB" id="9791520at2"/>
<evidence type="ECO:0000256" key="4">
    <source>
        <dbReference type="SAM" id="Phobius"/>
    </source>
</evidence>
<keyword evidence="7" id="KW-1185">Reference proteome</keyword>
<dbReference type="GO" id="GO:0030313">
    <property type="term" value="C:cell envelope"/>
    <property type="evidence" value="ECO:0007669"/>
    <property type="project" value="UniProtKB-SubCell"/>
</dbReference>
<dbReference type="Gene3D" id="1.10.287.470">
    <property type="entry name" value="Helix hairpin bin"/>
    <property type="match status" value="1"/>
</dbReference>
<keyword evidence="4" id="KW-0472">Membrane</keyword>
<dbReference type="GO" id="GO:0022857">
    <property type="term" value="F:transmembrane transporter activity"/>
    <property type="evidence" value="ECO:0007669"/>
    <property type="project" value="InterPro"/>
</dbReference>
<evidence type="ECO:0000256" key="2">
    <source>
        <dbReference type="ARBA" id="ARBA00009477"/>
    </source>
</evidence>
<evidence type="ECO:0000256" key="3">
    <source>
        <dbReference type="ARBA" id="ARBA00023054"/>
    </source>
</evidence>
<dbReference type="NCBIfam" id="TIGR01730">
    <property type="entry name" value="RND_mfp"/>
    <property type="match status" value="1"/>
</dbReference>
<dbReference type="Gene3D" id="2.40.420.20">
    <property type="match status" value="1"/>
</dbReference>
<reference evidence="6 7" key="1">
    <citation type="submission" date="2018-05" db="EMBL/GenBank/DDBJ databases">
        <title>Spiribacter halobius sp. nov., a moderately halophilic bacterium isolated from marine solar saltern.</title>
        <authorList>
            <person name="Zheng W.-S."/>
            <person name="Lu D.-C."/>
            <person name="Du Z.-J."/>
        </authorList>
    </citation>
    <scope>NUCLEOTIDE SEQUENCE [LARGE SCALE GENOMIC DNA]</scope>
    <source>
        <strain evidence="6 7">E85</strain>
    </source>
</reference>
<dbReference type="Gene3D" id="2.40.30.170">
    <property type="match status" value="1"/>
</dbReference>
<protein>
    <submittedName>
        <fullName evidence="6">Efflux transporter periplasmic adaptor subunit</fullName>
    </submittedName>
</protein>
<proteinExistence type="inferred from homology"/>
<evidence type="ECO:0000313" key="7">
    <source>
        <dbReference type="Proteomes" id="UP000245474"/>
    </source>
</evidence>
<evidence type="ECO:0000259" key="5">
    <source>
        <dbReference type="Pfam" id="PF25989"/>
    </source>
</evidence>
<dbReference type="InterPro" id="IPR006143">
    <property type="entry name" value="RND_pump_MFP"/>
</dbReference>
<dbReference type="InterPro" id="IPR058637">
    <property type="entry name" value="YknX-like_C"/>
</dbReference>
<comment type="subcellular location">
    <subcellularLocation>
        <location evidence="1">Cell envelope</location>
    </subcellularLocation>
</comment>
<accession>A0A2U2MYW6</accession>
<keyword evidence="3" id="KW-0175">Coiled coil</keyword>
<keyword evidence="4" id="KW-1133">Transmembrane helix</keyword>
<dbReference type="RefSeq" id="WP_109679514.1">
    <property type="nucleotide sequence ID" value="NZ_CP086615.1"/>
</dbReference>
<comment type="caution">
    <text evidence="6">The sequence shown here is derived from an EMBL/GenBank/DDBJ whole genome shotgun (WGS) entry which is preliminary data.</text>
</comment>
<dbReference type="Pfam" id="PF25989">
    <property type="entry name" value="YknX_C"/>
    <property type="match status" value="1"/>
</dbReference>
<keyword evidence="4" id="KW-0812">Transmembrane</keyword>
<organism evidence="6 7">
    <name type="scientific">Sediminicurvatus halobius</name>
    <dbReference type="NCBI Taxonomy" id="2182432"/>
    <lineage>
        <taxon>Bacteria</taxon>
        <taxon>Pseudomonadati</taxon>
        <taxon>Pseudomonadota</taxon>
        <taxon>Gammaproteobacteria</taxon>
        <taxon>Chromatiales</taxon>
        <taxon>Ectothiorhodospiraceae</taxon>
        <taxon>Sediminicurvatus</taxon>
    </lineage>
</organism>
<dbReference type="SUPFAM" id="SSF111369">
    <property type="entry name" value="HlyD-like secretion proteins"/>
    <property type="match status" value="1"/>
</dbReference>
<dbReference type="PANTHER" id="PTHR32347">
    <property type="entry name" value="EFFLUX SYSTEM COMPONENT YKNX-RELATED"/>
    <property type="match status" value="1"/>
</dbReference>
<comment type="similarity">
    <text evidence="2">Belongs to the membrane fusion protein (MFP) (TC 8.A.1) family.</text>
</comment>
<dbReference type="GO" id="GO:0016020">
    <property type="term" value="C:membrane"/>
    <property type="evidence" value="ECO:0007669"/>
    <property type="project" value="InterPro"/>
</dbReference>
<dbReference type="InterPro" id="IPR050465">
    <property type="entry name" value="UPF0194_transport"/>
</dbReference>
<gene>
    <name evidence="6" type="ORF">DEM34_14340</name>
</gene>
<evidence type="ECO:0000256" key="1">
    <source>
        <dbReference type="ARBA" id="ARBA00004196"/>
    </source>
</evidence>
<dbReference type="PANTHER" id="PTHR32347:SF29">
    <property type="entry name" value="UPF0194 MEMBRANE PROTEIN YBHG"/>
    <property type="match status" value="1"/>
</dbReference>
<dbReference type="Gene3D" id="2.40.50.100">
    <property type="match status" value="1"/>
</dbReference>
<name>A0A2U2MYW6_9GAMM</name>
<evidence type="ECO:0000313" key="6">
    <source>
        <dbReference type="EMBL" id="PWG61904.1"/>
    </source>
</evidence>